<protein>
    <submittedName>
        <fullName evidence="2">Uncharacterized protein</fullName>
    </submittedName>
</protein>
<sequence length="52" mass="5994">MGYSCYPYYIGHHVTKDLMRSRCGLPNRISQQTHHKFSSMSDGEKGNLMNSE</sequence>
<dbReference type="RefSeq" id="WP_155083960.1">
    <property type="nucleotide sequence ID" value="NZ_WMIA01000011.1"/>
</dbReference>
<accession>A0A844GUT8</accession>
<proteinExistence type="predicted"/>
<evidence type="ECO:0000313" key="2">
    <source>
        <dbReference type="EMBL" id="MTF39323.1"/>
    </source>
</evidence>
<dbReference type="EMBL" id="WMIA01000011">
    <property type="protein sequence ID" value="MTF39323.1"/>
    <property type="molecule type" value="Genomic_DNA"/>
</dbReference>
<name>A0A844GUT8_9CHRO</name>
<feature type="region of interest" description="Disordered" evidence="1">
    <location>
        <begin position="30"/>
        <end position="52"/>
    </location>
</feature>
<evidence type="ECO:0000313" key="3">
    <source>
        <dbReference type="Proteomes" id="UP000437131"/>
    </source>
</evidence>
<reference evidence="2 3" key="1">
    <citation type="submission" date="2019-11" db="EMBL/GenBank/DDBJ databases">
        <title>Isolation of a new High Light Tolerant Cyanobacteria.</title>
        <authorList>
            <person name="Dobson Z."/>
            <person name="Vaughn N."/>
            <person name="Vaughn M."/>
            <person name="Fromme P."/>
            <person name="Mazor Y."/>
        </authorList>
    </citation>
    <scope>NUCLEOTIDE SEQUENCE [LARGE SCALE GENOMIC DNA]</scope>
    <source>
        <strain evidence="2 3">0216</strain>
    </source>
</reference>
<organism evidence="2 3">
    <name type="scientific">Cyanobacterium aponinum 0216</name>
    <dbReference type="NCBI Taxonomy" id="2676140"/>
    <lineage>
        <taxon>Bacteria</taxon>
        <taxon>Bacillati</taxon>
        <taxon>Cyanobacteriota</taxon>
        <taxon>Cyanophyceae</taxon>
        <taxon>Oscillatoriophycideae</taxon>
        <taxon>Chroococcales</taxon>
        <taxon>Geminocystaceae</taxon>
        <taxon>Cyanobacterium</taxon>
    </lineage>
</organism>
<comment type="caution">
    <text evidence="2">The sequence shown here is derived from an EMBL/GenBank/DDBJ whole genome shotgun (WGS) entry which is preliminary data.</text>
</comment>
<dbReference type="AlphaFoldDB" id="A0A844GUT8"/>
<evidence type="ECO:0000256" key="1">
    <source>
        <dbReference type="SAM" id="MobiDB-lite"/>
    </source>
</evidence>
<dbReference type="Proteomes" id="UP000437131">
    <property type="component" value="Unassembled WGS sequence"/>
</dbReference>
<gene>
    <name evidence="2" type="ORF">GGC33_10345</name>
</gene>